<dbReference type="AlphaFoldDB" id="A0A3B0AX11"/>
<dbReference type="InterPro" id="IPR015424">
    <property type="entry name" value="PyrdxlP-dep_Trfase"/>
</dbReference>
<keyword evidence="8" id="KW-1185">Reference proteome</keyword>
<evidence type="ECO:0000313" key="8">
    <source>
        <dbReference type="Proteomes" id="UP000270343"/>
    </source>
</evidence>
<dbReference type="GO" id="GO:0030170">
    <property type="term" value="F:pyridoxal phosphate binding"/>
    <property type="evidence" value="ECO:0007669"/>
    <property type="project" value="InterPro"/>
</dbReference>
<dbReference type="GO" id="GO:0009102">
    <property type="term" value="P:biotin biosynthetic process"/>
    <property type="evidence" value="ECO:0007669"/>
    <property type="project" value="TreeGrafter"/>
</dbReference>
<comment type="catalytic activity">
    <reaction evidence="5">
        <text>6-carboxyhexanoyl-[ACP] + L-alanine + H(+) = (8S)-8-amino-7-oxononanoate + holo-[ACP] + CO2</text>
        <dbReference type="Rhea" id="RHEA:42288"/>
        <dbReference type="Rhea" id="RHEA-COMP:9685"/>
        <dbReference type="Rhea" id="RHEA-COMP:9955"/>
        <dbReference type="ChEBI" id="CHEBI:15378"/>
        <dbReference type="ChEBI" id="CHEBI:16526"/>
        <dbReference type="ChEBI" id="CHEBI:57972"/>
        <dbReference type="ChEBI" id="CHEBI:64479"/>
        <dbReference type="ChEBI" id="CHEBI:78846"/>
        <dbReference type="ChEBI" id="CHEBI:149468"/>
        <dbReference type="EC" id="2.3.1.47"/>
    </reaction>
</comment>
<dbReference type="EC" id="2.3.1.47" evidence="2"/>
<evidence type="ECO:0000256" key="1">
    <source>
        <dbReference type="ARBA" id="ARBA00001933"/>
    </source>
</evidence>
<feature type="domain" description="Aminotransferase class I/classII large" evidence="6">
    <location>
        <begin position="183"/>
        <end position="407"/>
    </location>
</feature>
<keyword evidence="3 7" id="KW-0808">Transferase</keyword>
<dbReference type="InterPro" id="IPR015422">
    <property type="entry name" value="PyrdxlP-dep_Trfase_small"/>
</dbReference>
<reference evidence="7 8" key="1">
    <citation type="journal article" date="2015" name="Antonie Van Leeuwenhoek">
        <title>Streptomyces klenkii sp. nov., isolated from deep marine sediment.</title>
        <authorList>
            <person name="Veyisoglu A."/>
            <person name="Sahin N."/>
        </authorList>
    </citation>
    <scope>NUCLEOTIDE SEQUENCE [LARGE SCALE GENOMIC DNA]</scope>
    <source>
        <strain evidence="7 8">KCTC 29202</strain>
    </source>
</reference>
<dbReference type="EMBL" id="RBAM01000013">
    <property type="protein sequence ID" value="RKN64993.1"/>
    <property type="molecule type" value="Genomic_DNA"/>
</dbReference>
<dbReference type="PANTHER" id="PTHR13693">
    <property type="entry name" value="CLASS II AMINOTRANSFERASE/8-AMINO-7-OXONONANOATE SYNTHASE"/>
    <property type="match status" value="1"/>
</dbReference>
<dbReference type="Pfam" id="PF00155">
    <property type="entry name" value="Aminotran_1_2"/>
    <property type="match status" value="1"/>
</dbReference>
<dbReference type="InterPro" id="IPR004839">
    <property type="entry name" value="Aminotransferase_I/II_large"/>
</dbReference>
<evidence type="ECO:0000256" key="4">
    <source>
        <dbReference type="ARBA" id="ARBA00022898"/>
    </source>
</evidence>
<comment type="caution">
    <text evidence="7">The sequence shown here is derived from an EMBL/GenBank/DDBJ whole genome shotgun (WGS) entry which is preliminary data.</text>
</comment>
<dbReference type="InterPro" id="IPR050087">
    <property type="entry name" value="AON_synthase_class-II"/>
</dbReference>
<comment type="cofactor">
    <cofactor evidence="1">
        <name>pyridoxal 5'-phosphate</name>
        <dbReference type="ChEBI" id="CHEBI:597326"/>
    </cofactor>
</comment>
<organism evidence="7 8">
    <name type="scientific">Streptomyces klenkii</name>
    <dbReference type="NCBI Taxonomy" id="1420899"/>
    <lineage>
        <taxon>Bacteria</taxon>
        <taxon>Bacillati</taxon>
        <taxon>Actinomycetota</taxon>
        <taxon>Actinomycetes</taxon>
        <taxon>Kitasatosporales</taxon>
        <taxon>Streptomycetaceae</taxon>
        <taxon>Streptomyces</taxon>
    </lineage>
</organism>
<evidence type="ECO:0000256" key="2">
    <source>
        <dbReference type="ARBA" id="ARBA00013187"/>
    </source>
</evidence>
<dbReference type="Gene3D" id="3.40.640.10">
    <property type="entry name" value="Type I PLP-dependent aspartate aminotransferase-like (Major domain)"/>
    <property type="match status" value="1"/>
</dbReference>
<dbReference type="OrthoDB" id="9807157at2"/>
<accession>A0A3B0AX11</accession>
<dbReference type="NCBIfam" id="NF005697">
    <property type="entry name" value="PRK07505.1"/>
    <property type="match status" value="1"/>
</dbReference>
<dbReference type="InterPro" id="IPR015421">
    <property type="entry name" value="PyrdxlP-dep_Trfase_major"/>
</dbReference>
<dbReference type="GO" id="GO:0008710">
    <property type="term" value="F:8-amino-7-oxononanoate synthase activity"/>
    <property type="evidence" value="ECO:0007669"/>
    <property type="project" value="UniProtKB-EC"/>
</dbReference>
<gene>
    <name evidence="7" type="ORF">D7231_27295</name>
</gene>
<name>A0A3B0AX11_9ACTN</name>
<evidence type="ECO:0000313" key="7">
    <source>
        <dbReference type="EMBL" id="RKN64993.1"/>
    </source>
</evidence>
<protein>
    <recommendedName>
        <fullName evidence="2">8-amino-7-oxononanoate synthase</fullName>
        <ecNumber evidence="2">2.3.1.47</ecNumber>
    </recommendedName>
</protein>
<evidence type="ECO:0000256" key="3">
    <source>
        <dbReference type="ARBA" id="ARBA00022679"/>
    </source>
</evidence>
<dbReference type="RefSeq" id="WP_120758217.1">
    <property type="nucleotide sequence ID" value="NZ_RBAM01000013.1"/>
</dbReference>
<proteinExistence type="predicted"/>
<keyword evidence="4" id="KW-0663">Pyridoxal phosphate</keyword>
<dbReference type="Gene3D" id="3.90.1150.10">
    <property type="entry name" value="Aspartate Aminotransferase, domain 1"/>
    <property type="match status" value="1"/>
</dbReference>
<keyword evidence="7" id="KW-0032">Aminotransferase</keyword>
<dbReference type="SUPFAM" id="SSF53383">
    <property type="entry name" value="PLP-dependent transferases"/>
    <property type="match status" value="1"/>
</dbReference>
<dbReference type="GO" id="GO:0008483">
    <property type="term" value="F:transaminase activity"/>
    <property type="evidence" value="ECO:0007669"/>
    <property type="project" value="UniProtKB-KW"/>
</dbReference>
<dbReference type="Proteomes" id="UP000270343">
    <property type="component" value="Unassembled WGS sequence"/>
</dbReference>
<evidence type="ECO:0000259" key="6">
    <source>
        <dbReference type="Pfam" id="PF00155"/>
    </source>
</evidence>
<evidence type="ECO:0000256" key="5">
    <source>
        <dbReference type="ARBA" id="ARBA00047715"/>
    </source>
</evidence>
<dbReference type="PANTHER" id="PTHR13693:SF100">
    <property type="entry name" value="8-AMINO-7-OXONONANOATE SYNTHASE"/>
    <property type="match status" value="1"/>
</dbReference>
<sequence>MSDDTVTGPEAETVMGPHRFRNNQRMVPAGEAAWKLAGDHGMLDIRVDATNGQNRLRDVRTGHEFLNLSSCSYLGLNSHPTVVEAGVAALREEQITGLAMAEFRIRLEAAHRLEEELAGLFGGPVLPSISCGVTSAAVLPLLASGHLTDSEPLVMVFDRFAHFSMNFVKPVVADETMVLTSPHNDMQFLEDVCRKYPRVAYVCEGAYSTGGLADLEGIKSLQEKYGMYVYLDDSHALSTQGPNGEGYARSVFRELDERTMIVASTAKAFGSTGGIAMLGSSSVFDFLYRSGPMGWSQGMRTGAIGTTLGSIAVHRSPELGVRQRQLAENIAIFDRRMKGRDVRGTGSHIKFVTVGENEKAVRLSTELYRRGYYCSAMFFPVVPRGRAGVRLMLRGDMTTAMTEDFVTVLEDVLDDVLDGPA</sequence>